<evidence type="ECO:0000313" key="2">
    <source>
        <dbReference type="Proteomes" id="UP000694892"/>
    </source>
</evidence>
<gene>
    <name evidence="1" type="ORF">XELAEV_18009779mg</name>
</gene>
<accession>A0A974DV45</accession>
<dbReference type="AlphaFoldDB" id="A0A974DV45"/>
<organism evidence="1 2">
    <name type="scientific">Xenopus laevis</name>
    <name type="common">African clawed frog</name>
    <dbReference type="NCBI Taxonomy" id="8355"/>
    <lineage>
        <taxon>Eukaryota</taxon>
        <taxon>Metazoa</taxon>
        <taxon>Chordata</taxon>
        <taxon>Craniata</taxon>
        <taxon>Vertebrata</taxon>
        <taxon>Euteleostomi</taxon>
        <taxon>Amphibia</taxon>
        <taxon>Batrachia</taxon>
        <taxon>Anura</taxon>
        <taxon>Pipoidea</taxon>
        <taxon>Pipidae</taxon>
        <taxon>Xenopodinae</taxon>
        <taxon>Xenopus</taxon>
        <taxon>Xenopus</taxon>
    </lineage>
</organism>
<sequence>MTSGKPFYKLITLNPTQSTCLLVMGYVHIGWRDLRLNIAASNYWVLRYTLRKIPLGSKNIITQKKQQQILNRKEKKNTTNIVEQHLQWLCRGLYDVLAKQYTLAN</sequence>
<protein>
    <submittedName>
        <fullName evidence="1">Uncharacterized protein</fullName>
    </submittedName>
</protein>
<dbReference type="EMBL" id="CM004467">
    <property type="protein sequence ID" value="OCT97551.1"/>
    <property type="molecule type" value="Genomic_DNA"/>
</dbReference>
<reference evidence="2" key="1">
    <citation type="journal article" date="2016" name="Nature">
        <title>Genome evolution in the allotetraploid frog Xenopus laevis.</title>
        <authorList>
            <person name="Session A.M."/>
            <person name="Uno Y."/>
            <person name="Kwon T."/>
            <person name="Chapman J.A."/>
            <person name="Toyoda A."/>
            <person name="Takahashi S."/>
            <person name="Fukui A."/>
            <person name="Hikosaka A."/>
            <person name="Suzuki A."/>
            <person name="Kondo M."/>
            <person name="van Heeringen S.J."/>
            <person name="Quigley I."/>
            <person name="Heinz S."/>
            <person name="Ogino H."/>
            <person name="Ochi H."/>
            <person name="Hellsten U."/>
            <person name="Lyons J.B."/>
            <person name="Simakov O."/>
            <person name="Putnam N."/>
            <person name="Stites J."/>
            <person name="Kuroki Y."/>
            <person name="Tanaka T."/>
            <person name="Michiue T."/>
            <person name="Watanabe M."/>
            <person name="Bogdanovic O."/>
            <person name="Lister R."/>
            <person name="Georgiou G."/>
            <person name="Paranjpe S.S."/>
            <person name="van Kruijsbergen I."/>
            <person name="Shu S."/>
            <person name="Carlson J."/>
            <person name="Kinoshita T."/>
            <person name="Ohta Y."/>
            <person name="Mawaribuchi S."/>
            <person name="Jenkins J."/>
            <person name="Grimwood J."/>
            <person name="Schmutz J."/>
            <person name="Mitros T."/>
            <person name="Mozaffari S.V."/>
            <person name="Suzuki Y."/>
            <person name="Haramoto Y."/>
            <person name="Yamamoto T.S."/>
            <person name="Takagi C."/>
            <person name="Heald R."/>
            <person name="Miller K."/>
            <person name="Haudenschild C."/>
            <person name="Kitzman J."/>
            <person name="Nakayama T."/>
            <person name="Izutsu Y."/>
            <person name="Robert J."/>
            <person name="Fortriede J."/>
            <person name="Burns K."/>
            <person name="Lotay V."/>
            <person name="Karimi K."/>
            <person name="Yasuoka Y."/>
            <person name="Dichmann D.S."/>
            <person name="Flajnik M.F."/>
            <person name="Houston D.W."/>
            <person name="Shendure J."/>
            <person name="DuPasquier L."/>
            <person name="Vize P.D."/>
            <person name="Zorn A.M."/>
            <person name="Ito M."/>
            <person name="Marcotte E.M."/>
            <person name="Wallingford J.B."/>
            <person name="Ito Y."/>
            <person name="Asashima M."/>
            <person name="Ueno N."/>
            <person name="Matsuda Y."/>
            <person name="Veenstra G.J."/>
            <person name="Fujiyama A."/>
            <person name="Harland R.M."/>
            <person name="Taira M."/>
            <person name="Rokhsar D.S."/>
        </authorList>
    </citation>
    <scope>NUCLEOTIDE SEQUENCE [LARGE SCALE GENOMIC DNA]</scope>
    <source>
        <strain evidence="2">J</strain>
    </source>
</reference>
<proteinExistence type="predicted"/>
<evidence type="ECO:0000313" key="1">
    <source>
        <dbReference type="EMBL" id="OCT97551.1"/>
    </source>
</evidence>
<dbReference type="Proteomes" id="UP000694892">
    <property type="component" value="Chromosome 1S"/>
</dbReference>
<name>A0A974DV45_XENLA</name>